<evidence type="ECO:0000259" key="5">
    <source>
        <dbReference type="PROSITE" id="PS51294"/>
    </source>
</evidence>
<keyword evidence="7" id="KW-1185">Reference proteome</keyword>
<evidence type="ECO:0000256" key="3">
    <source>
        <dbReference type="SAM" id="MobiDB-lite"/>
    </source>
</evidence>
<keyword evidence="2" id="KW-0175">Coiled coil</keyword>
<dbReference type="SUPFAM" id="SSF46689">
    <property type="entry name" value="Homeodomain-like"/>
    <property type="match status" value="2"/>
</dbReference>
<dbReference type="SMART" id="SM00717">
    <property type="entry name" value="SANT"/>
    <property type="match status" value="2"/>
</dbReference>
<proteinExistence type="predicted"/>
<feature type="compositionally biased region" description="Low complexity" evidence="3">
    <location>
        <begin position="633"/>
        <end position="646"/>
    </location>
</feature>
<evidence type="ECO:0000256" key="1">
    <source>
        <dbReference type="ARBA" id="ARBA00023242"/>
    </source>
</evidence>
<evidence type="ECO:0000256" key="2">
    <source>
        <dbReference type="SAM" id="Coils"/>
    </source>
</evidence>
<feature type="region of interest" description="Disordered" evidence="3">
    <location>
        <begin position="328"/>
        <end position="389"/>
    </location>
</feature>
<protein>
    <submittedName>
        <fullName evidence="6">Uncharacterized protein</fullName>
    </submittedName>
</protein>
<feature type="compositionally biased region" description="Low complexity" evidence="3">
    <location>
        <begin position="20"/>
        <end position="33"/>
    </location>
</feature>
<dbReference type="InterPro" id="IPR001005">
    <property type="entry name" value="SANT/Myb"/>
</dbReference>
<feature type="domain" description="HTH myb-type" evidence="5">
    <location>
        <begin position="266"/>
        <end position="324"/>
    </location>
</feature>
<feature type="domain" description="Myb-like" evidence="4">
    <location>
        <begin position="266"/>
        <end position="318"/>
    </location>
</feature>
<dbReference type="CDD" id="cd11660">
    <property type="entry name" value="SANT_TRF"/>
    <property type="match status" value="1"/>
</dbReference>
<dbReference type="Proteomes" id="UP000801428">
    <property type="component" value="Unassembled WGS sequence"/>
</dbReference>
<feature type="region of interest" description="Disordered" evidence="3">
    <location>
        <begin position="1"/>
        <end position="169"/>
    </location>
</feature>
<dbReference type="InterPro" id="IPR052450">
    <property type="entry name" value="TRBD-Containing_Protein"/>
</dbReference>
<feature type="region of interest" description="Disordered" evidence="3">
    <location>
        <begin position="621"/>
        <end position="650"/>
    </location>
</feature>
<dbReference type="PROSITE" id="PS50090">
    <property type="entry name" value="MYB_LIKE"/>
    <property type="match status" value="1"/>
</dbReference>
<dbReference type="InterPro" id="IPR017930">
    <property type="entry name" value="Myb_dom"/>
</dbReference>
<feature type="coiled-coil region" evidence="2">
    <location>
        <begin position="456"/>
        <end position="483"/>
    </location>
</feature>
<accession>A0A9P4T7Y9</accession>
<dbReference type="Pfam" id="PF00249">
    <property type="entry name" value="Myb_DNA-binding"/>
    <property type="match status" value="1"/>
</dbReference>
<gene>
    <name evidence="6" type="ORF">E8E13_006380</name>
</gene>
<sequence>MEPRIPTLLDDSPYSKRLTLDPSLLTNSSSNLTRHIEPTGSVQAPRPSPDSHSNHDRNDTRTSISSQVHSGAPLARVLNDPASSSHALHLPSGRQTPQHATFRDGHFPSPSTISPDALNREDHYSSAGYSGGDVSLIQLPKPPQVPRKTAKRPRIPPLLQGLHQPPPLPPKNRLFPPITSDRSALGSDVGDRFSLGNTFPIGSAEELARVRVPLQKETEDESNDTQHVVHVNSGSNDTEEQISRKDSPTHPPPPIQSSSLVHDKVKASRKRTRWTQKETEDLLIGVSRFGIGKWKKILECEDFQFQGRTAVDLKDRFRVCRPGEGLKARKVAPPEASTTSKQKKDELSVVALPSPGAQLSLSDGRRVSVEQEPVSESAPSKTQVYGPFLKSKRRERREFSEEDDKNLLKGFKRYGPVWHKMRDDFELGFGMRHPTDLRDRFRIRYPELFAQAGRKLKLKEEQALKDRKEKKNAEEELAAMQSVAGASRTMDGGDKPATRVSLSTIVKTTSTAAHAPIITTSKPTSTRPIFDLSTDLTFDDDDDDQSPIVLNRNILQWADENSASATSSSTNNQLPILTTNDILFNPFTATSDGLHINPLATLKLSSTVPWNHTNLSTVVTPPSLPPPGPLKHSLSASTANTSASRAQQEMRTPNLPNIVFPYVPHASARNAVHNLPAPADILSSGQTGSSDGYVWIG</sequence>
<dbReference type="PANTHER" id="PTHR46734:SF1">
    <property type="entry name" value="TELOMERIC REPEAT-BINDING FACTOR 1"/>
    <property type="match status" value="1"/>
</dbReference>
<evidence type="ECO:0000313" key="7">
    <source>
        <dbReference type="Proteomes" id="UP000801428"/>
    </source>
</evidence>
<dbReference type="PANTHER" id="PTHR46734">
    <property type="entry name" value="TELOMERIC REPEAT-BINDING FACTOR 1 TERF1"/>
    <property type="match status" value="1"/>
</dbReference>
<keyword evidence="1" id="KW-0539">Nucleus</keyword>
<dbReference type="AlphaFoldDB" id="A0A9P4T7Y9"/>
<evidence type="ECO:0000313" key="6">
    <source>
        <dbReference type="EMBL" id="KAF2997447.1"/>
    </source>
</evidence>
<dbReference type="Gene3D" id="1.10.10.60">
    <property type="entry name" value="Homeodomain-like"/>
    <property type="match status" value="2"/>
</dbReference>
<dbReference type="InterPro" id="IPR009057">
    <property type="entry name" value="Homeodomain-like_sf"/>
</dbReference>
<dbReference type="OrthoDB" id="608866at2759"/>
<evidence type="ECO:0000259" key="4">
    <source>
        <dbReference type="PROSITE" id="PS50090"/>
    </source>
</evidence>
<reference evidence="6" key="1">
    <citation type="submission" date="2019-04" db="EMBL/GenBank/DDBJ databases">
        <title>Sequencing of skin fungus with MAO and IRED activity.</title>
        <authorList>
            <person name="Marsaioli A.J."/>
            <person name="Bonatto J.M.C."/>
            <person name="Reis Junior O."/>
        </authorList>
    </citation>
    <scope>NUCLEOTIDE SEQUENCE</scope>
    <source>
        <strain evidence="6">30M1</strain>
    </source>
</reference>
<dbReference type="PROSITE" id="PS51294">
    <property type="entry name" value="HTH_MYB"/>
    <property type="match status" value="1"/>
</dbReference>
<name>A0A9P4T7Y9_CURKU</name>
<feature type="region of interest" description="Disordered" evidence="3">
    <location>
        <begin position="216"/>
        <end position="272"/>
    </location>
</feature>
<dbReference type="EMBL" id="SWKU01000023">
    <property type="protein sequence ID" value="KAF2997447.1"/>
    <property type="molecule type" value="Genomic_DNA"/>
</dbReference>
<organism evidence="6 7">
    <name type="scientific">Curvularia kusanoi</name>
    <name type="common">Cochliobolus kusanoi</name>
    <dbReference type="NCBI Taxonomy" id="90978"/>
    <lineage>
        <taxon>Eukaryota</taxon>
        <taxon>Fungi</taxon>
        <taxon>Dikarya</taxon>
        <taxon>Ascomycota</taxon>
        <taxon>Pezizomycotina</taxon>
        <taxon>Dothideomycetes</taxon>
        <taxon>Pleosporomycetidae</taxon>
        <taxon>Pleosporales</taxon>
        <taxon>Pleosporineae</taxon>
        <taxon>Pleosporaceae</taxon>
        <taxon>Curvularia</taxon>
    </lineage>
</organism>
<comment type="caution">
    <text evidence="6">The sequence shown here is derived from an EMBL/GenBank/DDBJ whole genome shotgun (WGS) entry which is preliminary data.</text>
</comment>